<feature type="region of interest" description="Disordered" evidence="1">
    <location>
        <begin position="1"/>
        <end position="23"/>
    </location>
</feature>
<gene>
    <name evidence="2" type="ORF">GU243_00005</name>
</gene>
<accession>A0A6P1NYA6</accession>
<sequence length="52" mass="5798">MTLNMDGTGRQEDGFSPGQRAQLEEMMSAKRAQLEEMMSAKGRRHKLGTEAV</sequence>
<dbReference type="AlphaFoldDB" id="A0A6P1NYA6"/>
<reference evidence="2 3" key="1">
    <citation type="submission" date="2020-01" db="EMBL/GenBank/DDBJ databases">
        <title>Pseudarthrobacter psychrotolerans sp. nov., isolated from antarctic soil.</title>
        <authorList>
            <person name="Shin Y."/>
            <person name="Park W."/>
        </authorList>
    </citation>
    <scope>NUCLEOTIDE SEQUENCE [LARGE SCALE GENOMIC DNA]</scope>
    <source>
        <strain evidence="2 3">YJ56</strain>
    </source>
</reference>
<protein>
    <submittedName>
        <fullName evidence="2">Uncharacterized protein</fullName>
    </submittedName>
</protein>
<evidence type="ECO:0000256" key="1">
    <source>
        <dbReference type="SAM" id="MobiDB-lite"/>
    </source>
</evidence>
<dbReference type="Proteomes" id="UP000464186">
    <property type="component" value="Chromosome"/>
</dbReference>
<evidence type="ECO:0000313" key="2">
    <source>
        <dbReference type="EMBL" id="QHK22101.1"/>
    </source>
</evidence>
<keyword evidence="3" id="KW-1185">Reference proteome</keyword>
<name>A0A6P1NYA6_9MICC</name>
<organism evidence="2 3">
    <name type="scientific">Pseudarthrobacter psychrotolerans</name>
    <dbReference type="NCBI Taxonomy" id="2697569"/>
    <lineage>
        <taxon>Bacteria</taxon>
        <taxon>Bacillati</taxon>
        <taxon>Actinomycetota</taxon>
        <taxon>Actinomycetes</taxon>
        <taxon>Micrococcales</taxon>
        <taxon>Micrococcaceae</taxon>
        <taxon>Pseudarthrobacter</taxon>
    </lineage>
</organism>
<proteinExistence type="predicted"/>
<dbReference type="KEGG" id="psey:GU243_00005"/>
<dbReference type="EMBL" id="CP047898">
    <property type="protein sequence ID" value="QHK22101.1"/>
    <property type="molecule type" value="Genomic_DNA"/>
</dbReference>
<evidence type="ECO:0000313" key="3">
    <source>
        <dbReference type="Proteomes" id="UP000464186"/>
    </source>
</evidence>